<accession>S7Q1Z3</accession>
<keyword evidence="3" id="KW-1185">Reference proteome</keyword>
<evidence type="ECO:0000313" key="3">
    <source>
        <dbReference type="Proteomes" id="UP000030669"/>
    </source>
</evidence>
<evidence type="ECO:0000313" key="2">
    <source>
        <dbReference type="EMBL" id="EPQ53563.1"/>
    </source>
</evidence>
<keyword evidence="1" id="KW-1133">Transmembrane helix</keyword>
<name>S7Q1Z3_GLOTA</name>
<sequence length="227" mass="24979">MTSLMLAVMALPERNTFAQALLFLGYIYNDTLNLLLEVGASSPLYHLVWSLHQPCRHAKTADVVVCTTALLLLGEIMCICAMAGEFTVADIATQQAFVPNKATTLSSKSIARLVKAFPLAQAFNDAFWILVIVTNVLLIITIASVTVTISAIFLIRQKGTISPICEDIFGNLAMGLAGIIPTGMTILVGLGKTSQHTCPVQMGMGEWYPLYNLHPGWQWWMWYHIMM</sequence>
<feature type="transmembrane region" description="Helical" evidence="1">
    <location>
        <begin position="168"/>
        <end position="190"/>
    </location>
</feature>
<dbReference type="EMBL" id="KB469305">
    <property type="protein sequence ID" value="EPQ53563.1"/>
    <property type="molecule type" value="Genomic_DNA"/>
</dbReference>
<reference evidence="2 3" key="1">
    <citation type="journal article" date="2012" name="Science">
        <title>The Paleozoic origin of enzymatic lignin decomposition reconstructed from 31 fungal genomes.</title>
        <authorList>
            <person name="Floudas D."/>
            <person name="Binder M."/>
            <person name="Riley R."/>
            <person name="Barry K."/>
            <person name="Blanchette R.A."/>
            <person name="Henrissat B."/>
            <person name="Martinez A.T."/>
            <person name="Otillar R."/>
            <person name="Spatafora J.W."/>
            <person name="Yadav J.S."/>
            <person name="Aerts A."/>
            <person name="Benoit I."/>
            <person name="Boyd A."/>
            <person name="Carlson A."/>
            <person name="Copeland A."/>
            <person name="Coutinho P.M."/>
            <person name="de Vries R.P."/>
            <person name="Ferreira P."/>
            <person name="Findley K."/>
            <person name="Foster B."/>
            <person name="Gaskell J."/>
            <person name="Glotzer D."/>
            <person name="Gorecki P."/>
            <person name="Heitman J."/>
            <person name="Hesse C."/>
            <person name="Hori C."/>
            <person name="Igarashi K."/>
            <person name="Jurgens J.A."/>
            <person name="Kallen N."/>
            <person name="Kersten P."/>
            <person name="Kohler A."/>
            <person name="Kuees U."/>
            <person name="Kumar T.K.A."/>
            <person name="Kuo A."/>
            <person name="LaButti K."/>
            <person name="Larrondo L.F."/>
            <person name="Lindquist E."/>
            <person name="Ling A."/>
            <person name="Lombard V."/>
            <person name="Lucas S."/>
            <person name="Lundell T."/>
            <person name="Martin R."/>
            <person name="McLaughlin D.J."/>
            <person name="Morgenstern I."/>
            <person name="Morin E."/>
            <person name="Murat C."/>
            <person name="Nagy L.G."/>
            <person name="Nolan M."/>
            <person name="Ohm R.A."/>
            <person name="Patyshakuliyeva A."/>
            <person name="Rokas A."/>
            <person name="Ruiz-Duenas F.J."/>
            <person name="Sabat G."/>
            <person name="Salamov A."/>
            <person name="Samejima M."/>
            <person name="Schmutz J."/>
            <person name="Slot J.C."/>
            <person name="St John F."/>
            <person name="Stenlid J."/>
            <person name="Sun H."/>
            <person name="Sun S."/>
            <person name="Syed K."/>
            <person name="Tsang A."/>
            <person name="Wiebenga A."/>
            <person name="Young D."/>
            <person name="Pisabarro A."/>
            <person name="Eastwood D.C."/>
            <person name="Martin F."/>
            <person name="Cullen D."/>
            <person name="Grigoriev I.V."/>
            <person name="Hibbett D.S."/>
        </authorList>
    </citation>
    <scope>NUCLEOTIDE SEQUENCE [LARGE SCALE GENOMIC DNA]</scope>
    <source>
        <strain evidence="2 3">ATCC 11539</strain>
    </source>
</reference>
<gene>
    <name evidence="2" type="ORF">GLOTRDRAFT_94782</name>
</gene>
<organism evidence="2 3">
    <name type="scientific">Gloeophyllum trabeum (strain ATCC 11539 / FP-39264 / Madison 617)</name>
    <name type="common">Brown rot fungus</name>
    <dbReference type="NCBI Taxonomy" id="670483"/>
    <lineage>
        <taxon>Eukaryota</taxon>
        <taxon>Fungi</taxon>
        <taxon>Dikarya</taxon>
        <taxon>Basidiomycota</taxon>
        <taxon>Agaricomycotina</taxon>
        <taxon>Agaricomycetes</taxon>
        <taxon>Gloeophyllales</taxon>
        <taxon>Gloeophyllaceae</taxon>
        <taxon>Gloeophyllum</taxon>
    </lineage>
</organism>
<dbReference type="RefSeq" id="XP_007867880.1">
    <property type="nucleotide sequence ID" value="XM_007869689.1"/>
</dbReference>
<feature type="transmembrane region" description="Helical" evidence="1">
    <location>
        <begin position="127"/>
        <end position="156"/>
    </location>
</feature>
<dbReference type="KEGG" id="gtr:GLOTRDRAFT_94782"/>
<dbReference type="GeneID" id="19309638"/>
<dbReference type="AlphaFoldDB" id="S7Q1Z3"/>
<proteinExistence type="predicted"/>
<feature type="transmembrane region" description="Helical" evidence="1">
    <location>
        <begin position="63"/>
        <end position="84"/>
    </location>
</feature>
<keyword evidence="1" id="KW-0472">Membrane</keyword>
<dbReference type="HOGENOM" id="CLU_1219792_0_0_1"/>
<dbReference type="Proteomes" id="UP000030669">
    <property type="component" value="Unassembled WGS sequence"/>
</dbReference>
<keyword evidence="1" id="KW-0812">Transmembrane</keyword>
<protein>
    <submittedName>
        <fullName evidence="2">Uncharacterized protein</fullName>
    </submittedName>
</protein>
<evidence type="ECO:0000256" key="1">
    <source>
        <dbReference type="SAM" id="Phobius"/>
    </source>
</evidence>